<evidence type="ECO:0000256" key="1">
    <source>
        <dbReference type="SAM" id="Phobius"/>
    </source>
</evidence>
<dbReference type="AlphaFoldDB" id="A0A3Q8C549"/>
<feature type="transmembrane region" description="Helical" evidence="1">
    <location>
        <begin position="250"/>
        <end position="268"/>
    </location>
</feature>
<dbReference type="EMBL" id="KX524143">
    <property type="protein sequence ID" value="ASY95703.1"/>
    <property type="molecule type" value="Genomic_DNA"/>
</dbReference>
<organism evidence="3">
    <name type="scientific">Paraurostyla sp</name>
    <dbReference type="NCBI Taxonomy" id="6014"/>
    <lineage>
        <taxon>Eukaryota</taxon>
        <taxon>Sar</taxon>
        <taxon>Alveolata</taxon>
        <taxon>Ciliophora</taxon>
        <taxon>Intramacronucleata</taxon>
        <taxon>Spirotrichea</taxon>
        <taxon>Stichotrichia</taxon>
        <taxon>Stichotrichida</taxon>
        <taxon>Amphisiellidae</taxon>
        <taxon>Paraurostyla</taxon>
    </lineage>
</organism>
<gene>
    <name evidence="3" type="primary">orf592</name>
</gene>
<feature type="transmembrane region" description="Helical" evidence="1">
    <location>
        <begin position="218"/>
        <end position="238"/>
    </location>
</feature>
<sequence length="271" mass="33318">MTIKHFIYLFLIFPNSVILNFSKNTISNSSEYWIHRYVMNFKINSFFFNNYCFHQTFLNKKSNLMLGKKFKDNKKFTFYYSDSINYKFLNIKNKNFLSKIFKLEYKIKNIKHFSKNWSKEANRYFFNKNKINDVLLMRTWENFTNKMTKNTNIKKRKPNNLWNFFNIYFLKKEKIYTKLKYSRVPQYDIVSGGVAALFAGFLGFLICEKFGFELLDSGDFYFIFLYLVFFFFFFKLIIKLISFEINFYNIFSLKPFFIFYSNLFSYFFKFF</sequence>
<feature type="chain" id="PRO_5018721671" description="Ycf20" evidence="2">
    <location>
        <begin position="23"/>
        <end position="271"/>
    </location>
</feature>
<feature type="transmembrane region" description="Helical" evidence="1">
    <location>
        <begin position="187"/>
        <end position="206"/>
    </location>
</feature>
<evidence type="ECO:0000313" key="3">
    <source>
        <dbReference type="EMBL" id="ASY95703.1"/>
    </source>
</evidence>
<keyword evidence="2" id="KW-0732">Signal</keyword>
<evidence type="ECO:0008006" key="4">
    <source>
        <dbReference type="Google" id="ProtNLM"/>
    </source>
</evidence>
<feature type="signal peptide" evidence="2">
    <location>
        <begin position="1"/>
        <end position="22"/>
    </location>
</feature>
<evidence type="ECO:0000256" key="2">
    <source>
        <dbReference type="SAM" id="SignalP"/>
    </source>
</evidence>
<geneLocation type="mitochondrion" evidence="3"/>
<reference evidence="3" key="1">
    <citation type="submission" date="2016-07" db="EMBL/GenBank/DDBJ databases">
        <title>Mitochondrial genome evolution in stichotrich ciliates.</title>
        <authorList>
            <person name="Chen X."/>
            <person name="Landweber L."/>
        </authorList>
    </citation>
    <scope>NUCLEOTIDE SEQUENCE</scope>
</reference>
<name>A0A3Q8C549_9STIC</name>
<proteinExistence type="predicted"/>
<keyword evidence="1" id="KW-0472">Membrane</keyword>
<keyword evidence="1" id="KW-1133">Transmembrane helix</keyword>
<accession>A0A3Q8C549</accession>
<keyword evidence="3" id="KW-0496">Mitochondrion</keyword>
<protein>
    <recommendedName>
        <fullName evidence="4">Ycf20</fullName>
    </recommendedName>
</protein>
<keyword evidence="1" id="KW-0812">Transmembrane</keyword>